<feature type="region of interest" description="Disordered" evidence="1">
    <location>
        <begin position="188"/>
        <end position="218"/>
    </location>
</feature>
<protein>
    <submittedName>
        <fullName evidence="2">Uncharacterized protein</fullName>
    </submittedName>
</protein>
<dbReference type="EMBL" id="JBJUIK010000017">
    <property type="protein sequence ID" value="KAL3499050.1"/>
    <property type="molecule type" value="Genomic_DNA"/>
</dbReference>
<evidence type="ECO:0000256" key="1">
    <source>
        <dbReference type="SAM" id="MobiDB-lite"/>
    </source>
</evidence>
<gene>
    <name evidence="2" type="ORF">ACH5RR_041782</name>
</gene>
<reference evidence="2 3" key="1">
    <citation type="submission" date="2024-11" db="EMBL/GenBank/DDBJ databases">
        <title>A near-complete genome assembly of Cinchona calisaya.</title>
        <authorList>
            <person name="Lian D.C."/>
            <person name="Zhao X.W."/>
            <person name="Wei L."/>
        </authorList>
    </citation>
    <scope>NUCLEOTIDE SEQUENCE [LARGE SCALE GENOMIC DNA]</scope>
    <source>
        <tissue evidence="2">Nenye</tissue>
    </source>
</reference>
<dbReference type="SUPFAM" id="SSF53098">
    <property type="entry name" value="Ribonuclease H-like"/>
    <property type="match status" value="1"/>
</dbReference>
<proteinExistence type="predicted"/>
<evidence type="ECO:0000313" key="2">
    <source>
        <dbReference type="EMBL" id="KAL3499050.1"/>
    </source>
</evidence>
<sequence>MAKGKEAKQIILNDKFWNNSLIFVRIVGPLILLLRVCDADEKPSMGYVYEGMQRAIESIRKLFKYKDRLCKPYIDIINFRWDKMLRKNLHSASYFLNLTFQYDSTYVGIKEVTNGLLDYIETYVDWCDHAKFTHEIAMFREREGSFGRKLALNTSRTDRPEPAGELDYEELEVELEELHVDDDVECSNSQQVEDRRQQPTDGTIHHLGGPDGRGTPAQTVSQEKYLKSSCILPTLSPTLNSSKWLPPIHRPLPVAMLSELEFRFR</sequence>
<dbReference type="InterPro" id="IPR012337">
    <property type="entry name" value="RNaseH-like_sf"/>
</dbReference>
<accession>A0ABD2XYJ1</accession>
<dbReference type="AlphaFoldDB" id="A0ABD2XYJ1"/>
<organism evidence="2 3">
    <name type="scientific">Cinchona calisaya</name>
    <dbReference type="NCBI Taxonomy" id="153742"/>
    <lineage>
        <taxon>Eukaryota</taxon>
        <taxon>Viridiplantae</taxon>
        <taxon>Streptophyta</taxon>
        <taxon>Embryophyta</taxon>
        <taxon>Tracheophyta</taxon>
        <taxon>Spermatophyta</taxon>
        <taxon>Magnoliopsida</taxon>
        <taxon>eudicotyledons</taxon>
        <taxon>Gunneridae</taxon>
        <taxon>Pentapetalae</taxon>
        <taxon>asterids</taxon>
        <taxon>lamiids</taxon>
        <taxon>Gentianales</taxon>
        <taxon>Rubiaceae</taxon>
        <taxon>Cinchonoideae</taxon>
        <taxon>Cinchoneae</taxon>
        <taxon>Cinchona</taxon>
    </lineage>
</organism>
<evidence type="ECO:0000313" key="3">
    <source>
        <dbReference type="Proteomes" id="UP001630127"/>
    </source>
</evidence>
<name>A0ABD2XYJ1_9GENT</name>
<keyword evidence="3" id="KW-1185">Reference proteome</keyword>
<comment type="caution">
    <text evidence="2">The sequence shown here is derived from an EMBL/GenBank/DDBJ whole genome shotgun (WGS) entry which is preliminary data.</text>
</comment>
<dbReference type="Proteomes" id="UP001630127">
    <property type="component" value="Unassembled WGS sequence"/>
</dbReference>